<dbReference type="InterPro" id="IPR034474">
    <property type="entry name" value="Methyltransferase_Class_D"/>
</dbReference>
<dbReference type="InterPro" id="IPR056488">
    <property type="entry name" value="Zn_ribbon_HMPTM"/>
</dbReference>
<dbReference type="SUPFAM" id="SSF102114">
    <property type="entry name" value="Radical SAM enzymes"/>
    <property type="match status" value="1"/>
</dbReference>
<gene>
    <name evidence="2" type="ORF">S06H3_61350</name>
</gene>
<feature type="domain" description="HMPTM N-terminal zinc ribbon" evidence="1">
    <location>
        <begin position="4"/>
        <end position="48"/>
    </location>
</feature>
<comment type="caution">
    <text evidence="2">The sequence shown here is derived from an EMBL/GenBank/DDBJ whole genome shotgun (WGS) entry which is preliminary data.</text>
</comment>
<evidence type="ECO:0000259" key="1">
    <source>
        <dbReference type="Pfam" id="PF23545"/>
    </source>
</evidence>
<organism evidence="2">
    <name type="scientific">marine sediment metagenome</name>
    <dbReference type="NCBI Taxonomy" id="412755"/>
    <lineage>
        <taxon>unclassified sequences</taxon>
        <taxon>metagenomes</taxon>
        <taxon>ecological metagenomes</taxon>
    </lineage>
</organism>
<dbReference type="AlphaFoldDB" id="X1QAM7"/>
<name>X1QAM7_9ZZZZ</name>
<accession>X1QAM7</accession>
<dbReference type="EMBL" id="BARV01040216">
    <property type="protein sequence ID" value="GAI51871.1"/>
    <property type="molecule type" value="Genomic_DNA"/>
</dbReference>
<reference evidence="2" key="1">
    <citation type="journal article" date="2014" name="Front. Microbiol.">
        <title>High frequency of phylogenetically diverse reductive dehalogenase-homologous genes in deep subseafloor sedimentary metagenomes.</title>
        <authorList>
            <person name="Kawai M."/>
            <person name="Futagami T."/>
            <person name="Toyoda A."/>
            <person name="Takaki Y."/>
            <person name="Nishi S."/>
            <person name="Hori S."/>
            <person name="Arai W."/>
            <person name="Tsubouchi T."/>
            <person name="Morono Y."/>
            <person name="Uchiyama I."/>
            <person name="Ito T."/>
            <person name="Fujiyama A."/>
            <person name="Inagaki F."/>
            <person name="Takami H."/>
        </authorList>
    </citation>
    <scope>NUCLEOTIDE SEQUENCE</scope>
    <source>
        <strain evidence="2">Expedition CK06-06</strain>
    </source>
</reference>
<protein>
    <recommendedName>
        <fullName evidence="1">HMPTM N-terminal zinc ribbon domain-containing protein</fullName>
    </recommendedName>
</protein>
<proteinExistence type="predicted"/>
<dbReference type="Pfam" id="PF23545">
    <property type="entry name" value="Zn_ribbon_HMPTM"/>
    <property type="match status" value="1"/>
</dbReference>
<dbReference type="Gene3D" id="3.20.20.70">
    <property type="entry name" value="Aldolase class I"/>
    <property type="match status" value="1"/>
</dbReference>
<dbReference type="InterPro" id="IPR058240">
    <property type="entry name" value="rSAM_sf"/>
</dbReference>
<dbReference type="PANTHER" id="PTHR43306:SF1">
    <property type="entry name" value="7,8-DIHYDRO-6-HYDROXYMETHYLPTERIN DIMETHYLTRANSFERASE"/>
    <property type="match status" value="1"/>
</dbReference>
<dbReference type="PANTHER" id="PTHR43306">
    <property type="entry name" value="7,8-DIHYDRO-6-HYDROXYMETHYLPTERIN DIMETHYLTRANSFERASE"/>
    <property type="match status" value="1"/>
</dbReference>
<feature type="non-terminal residue" evidence="2">
    <location>
        <position position="164"/>
    </location>
</feature>
<evidence type="ECO:0000313" key="2">
    <source>
        <dbReference type="EMBL" id="GAI51871.1"/>
    </source>
</evidence>
<sequence length="164" mass="18324">MTEVIRTTTSICPDCLQPIPAEIYVDDKTQWVMMRKECKTHGAFKDKLSINKEDYIWGQDFCRDVGSTLTSTQPNYVSSGIKERKNGCPYDCGICENHKSAPCIALVDLTNRCNLVCPICFANANAAGYVVQPTFDQIVQIFKHFRTIKPVPPVLLQFAGGEPT</sequence>
<dbReference type="InterPro" id="IPR013785">
    <property type="entry name" value="Aldolase_TIM"/>
</dbReference>